<keyword evidence="6 9" id="KW-0811">Translocation</keyword>
<keyword evidence="9" id="KW-0472">Membrane</keyword>
<dbReference type="GO" id="GO:0031965">
    <property type="term" value="C:nuclear membrane"/>
    <property type="evidence" value="ECO:0007669"/>
    <property type="project" value="UniProtKB-UniRule"/>
</dbReference>
<comment type="caution">
    <text evidence="10">The sequence shown here is derived from an EMBL/GenBank/DDBJ whole genome shotgun (WGS) entry which is preliminary data.</text>
</comment>
<dbReference type="GO" id="GO:0006406">
    <property type="term" value="P:mRNA export from nucleus"/>
    <property type="evidence" value="ECO:0007669"/>
    <property type="project" value="TreeGrafter"/>
</dbReference>
<name>A0A4U5N4K8_STECR</name>
<keyword evidence="3 9" id="KW-0813">Transport</keyword>
<dbReference type="Proteomes" id="UP000298663">
    <property type="component" value="Unassembled WGS sequence"/>
</dbReference>
<keyword evidence="5 9" id="KW-0653">Protein transport</keyword>
<evidence type="ECO:0000256" key="5">
    <source>
        <dbReference type="ARBA" id="ARBA00022927"/>
    </source>
</evidence>
<gene>
    <name evidence="10" type="ORF">L596_018428</name>
</gene>
<sequence length="642" mass="73528">MDSADHFLLPASFADFQKEILENCRLTGGNYESAPLPDLRLADQKTRLKNPIYKRFIQETHVVFMKVRQTIPHLGELSFAEQLNRLINLSIAYRAVAHSAVDSLTESINSKPDSDFNKDEKDLRSIIRCGELLCGVFQVMVMWLDEMRAADHLKEWARVMILTNVREAMDAAQKNEDALLAAVFLLVLSFDFAEAQALLSTHPHAQKRLSPEQGMCEILKELARTFDRGCDTRILKSVQKTIKKEFIGTNVGEKYEVLAKILLGDEETTKTFAARSDFWWEIVPLYTAMKNPDADFDEFCMNAADVGAYVHLTVPQEKHTRLGQVLLTALEGNLNKALYAAPYVTNDWWFSAHYVDLMYNVAPSQLLVKKEFYSQRNKIVGHYTNAILTKKLDWKIKADYIRSLPHHTPDLEMLLLQQIPNEIKQAVQLYEASKQWELPYAKHAITAKISHYYLEKGNNANCLRWAAKNGSPGVISMAVDTLLQSGVSDAEILEAMEHIKISSDSLLCQHLCPELKLFMRYHQYLLARKEDNIECAFIEICAVFEECTIPFYMYSRLLYHLKQCVEQCINRDKDEVVRSCSMLVNRALGNVAMQMERFKQRGNEVNVGGMMRLVETINFYVSHELVQLAFMDHSEQAEGSYC</sequence>
<dbReference type="PANTHER" id="PTHR13373:SF21">
    <property type="entry name" value="NUCLEAR PORE COMPLEX PROTEIN NUP85"/>
    <property type="match status" value="1"/>
</dbReference>
<evidence type="ECO:0000313" key="10">
    <source>
        <dbReference type="EMBL" id="TKR77457.1"/>
    </source>
</evidence>
<proteinExistence type="inferred from homology"/>
<dbReference type="GO" id="GO:0045893">
    <property type="term" value="P:positive regulation of DNA-templated transcription"/>
    <property type="evidence" value="ECO:0007669"/>
    <property type="project" value="TreeGrafter"/>
</dbReference>
<evidence type="ECO:0000256" key="8">
    <source>
        <dbReference type="ARBA" id="ARBA00023242"/>
    </source>
</evidence>
<dbReference type="Pfam" id="PF07575">
    <property type="entry name" value="Nucleopor_Nup85"/>
    <property type="match status" value="1"/>
</dbReference>
<keyword evidence="11" id="KW-1185">Reference proteome</keyword>
<organism evidence="10 11">
    <name type="scientific">Steinernema carpocapsae</name>
    <name type="common">Entomopathogenic nematode</name>
    <dbReference type="NCBI Taxonomy" id="34508"/>
    <lineage>
        <taxon>Eukaryota</taxon>
        <taxon>Metazoa</taxon>
        <taxon>Ecdysozoa</taxon>
        <taxon>Nematoda</taxon>
        <taxon>Chromadorea</taxon>
        <taxon>Rhabditida</taxon>
        <taxon>Tylenchina</taxon>
        <taxon>Panagrolaimomorpha</taxon>
        <taxon>Strongyloidoidea</taxon>
        <taxon>Steinernematidae</taxon>
        <taxon>Steinernema</taxon>
    </lineage>
</organism>
<evidence type="ECO:0000256" key="9">
    <source>
        <dbReference type="RuleBase" id="RU365073"/>
    </source>
</evidence>
<evidence type="ECO:0000256" key="7">
    <source>
        <dbReference type="ARBA" id="ARBA00023132"/>
    </source>
</evidence>
<comment type="subcellular location">
    <subcellularLocation>
        <location evidence="1 9">Nucleus</location>
        <location evidence="1 9">Nuclear pore complex</location>
    </subcellularLocation>
</comment>
<comment type="function">
    <text evidence="9">Functions as a component of the nuclear pore complex (NPC).</text>
</comment>
<dbReference type="GO" id="GO:0017056">
    <property type="term" value="F:structural constituent of nuclear pore"/>
    <property type="evidence" value="ECO:0007669"/>
    <property type="project" value="TreeGrafter"/>
</dbReference>
<dbReference type="AlphaFoldDB" id="A0A4U5N4K8"/>
<comment type="similarity">
    <text evidence="2 9">Belongs to the nucleoporin Nup85 family.</text>
</comment>
<dbReference type="PANTHER" id="PTHR13373">
    <property type="entry name" value="FROUNT PROTEIN-RELATED"/>
    <property type="match status" value="1"/>
</dbReference>
<evidence type="ECO:0000256" key="6">
    <source>
        <dbReference type="ARBA" id="ARBA00023010"/>
    </source>
</evidence>
<evidence type="ECO:0000256" key="1">
    <source>
        <dbReference type="ARBA" id="ARBA00004567"/>
    </source>
</evidence>
<accession>A0A4U5N4K8</accession>
<evidence type="ECO:0000313" key="11">
    <source>
        <dbReference type="Proteomes" id="UP000298663"/>
    </source>
</evidence>
<comment type="subunit">
    <text evidence="9">Component of the nuclear pore complex (NPC).</text>
</comment>
<evidence type="ECO:0000256" key="4">
    <source>
        <dbReference type="ARBA" id="ARBA00022816"/>
    </source>
</evidence>
<keyword evidence="4 9" id="KW-0509">mRNA transport</keyword>
<evidence type="ECO:0000256" key="2">
    <source>
        <dbReference type="ARBA" id="ARBA00005573"/>
    </source>
</evidence>
<evidence type="ECO:0000256" key="3">
    <source>
        <dbReference type="ARBA" id="ARBA00022448"/>
    </source>
</evidence>
<keyword evidence="7 9" id="KW-0906">Nuclear pore complex</keyword>
<reference evidence="10 11" key="2">
    <citation type="journal article" date="2019" name="G3 (Bethesda)">
        <title>Hybrid Assembly of the Genome of the Entomopathogenic Nematode Steinernema carpocapsae Identifies the X-Chromosome.</title>
        <authorList>
            <person name="Serra L."/>
            <person name="Macchietto M."/>
            <person name="Macias-Munoz A."/>
            <person name="McGill C.J."/>
            <person name="Rodriguez I.M."/>
            <person name="Rodriguez B."/>
            <person name="Murad R."/>
            <person name="Mortazavi A."/>
        </authorList>
    </citation>
    <scope>NUCLEOTIDE SEQUENCE [LARGE SCALE GENOMIC DNA]</scope>
    <source>
        <strain evidence="10 11">ALL</strain>
    </source>
</reference>
<protein>
    <recommendedName>
        <fullName evidence="9">Nuclear pore complex protein Nup85</fullName>
    </recommendedName>
</protein>
<dbReference type="InterPro" id="IPR011502">
    <property type="entry name" value="Nucleoporin_Nup85"/>
</dbReference>
<keyword evidence="8 9" id="KW-0539">Nucleus</keyword>
<reference evidence="10 11" key="1">
    <citation type="journal article" date="2015" name="Genome Biol.">
        <title>Comparative genomics of Steinernema reveals deeply conserved gene regulatory networks.</title>
        <authorList>
            <person name="Dillman A.R."/>
            <person name="Macchietto M."/>
            <person name="Porter C.F."/>
            <person name="Rogers A."/>
            <person name="Williams B."/>
            <person name="Antoshechkin I."/>
            <person name="Lee M.M."/>
            <person name="Goodwin Z."/>
            <person name="Lu X."/>
            <person name="Lewis E.E."/>
            <person name="Goodrich-Blair H."/>
            <person name="Stock S.P."/>
            <person name="Adams B.J."/>
            <person name="Sternberg P.W."/>
            <person name="Mortazavi A."/>
        </authorList>
    </citation>
    <scope>NUCLEOTIDE SEQUENCE [LARGE SCALE GENOMIC DNA]</scope>
    <source>
        <strain evidence="10 11">ALL</strain>
    </source>
</reference>
<dbReference type="EMBL" id="AZBU02000005">
    <property type="protein sequence ID" value="TKR77457.1"/>
    <property type="molecule type" value="Genomic_DNA"/>
</dbReference>
<dbReference type="OrthoDB" id="17644at2759"/>
<dbReference type="GO" id="GO:0031080">
    <property type="term" value="C:nuclear pore outer ring"/>
    <property type="evidence" value="ECO:0007669"/>
    <property type="project" value="TreeGrafter"/>
</dbReference>
<dbReference type="GO" id="GO:0006606">
    <property type="term" value="P:protein import into nucleus"/>
    <property type="evidence" value="ECO:0007669"/>
    <property type="project" value="TreeGrafter"/>
</dbReference>
<dbReference type="STRING" id="34508.A0A4U5N4K8"/>